<sequence length="177" mass="21024">MYKILIECERENNKIKSKEPYFILVERVPLLESVNGKTLWYQTNFSSRKKAKSCALQIEKYLDNSFIFLDLIYTKIKQLEFIEVETLIFNKNILAQMELSRIALISSSKSPNYAWYFIEKFNEYIKALKRVCFIVDSKYFKLASSLWDFLIEFEASFIRTYRSFGVLSNGGQLQFFL</sequence>
<evidence type="ECO:0000313" key="2">
    <source>
        <dbReference type="Proteomes" id="UP000236738"/>
    </source>
</evidence>
<dbReference type="EMBL" id="FNUS01000001">
    <property type="protein sequence ID" value="SEF62462.1"/>
    <property type="molecule type" value="Genomic_DNA"/>
</dbReference>
<proteinExistence type="predicted"/>
<dbReference type="RefSeq" id="WP_103912507.1">
    <property type="nucleotide sequence ID" value="NZ_FNUS01000001.1"/>
</dbReference>
<accession>A0A1H5THX0</accession>
<name>A0A1H5THX0_9FLAO</name>
<dbReference type="AlphaFoldDB" id="A0A1H5THX0"/>
<keyword evidence="2" id="KW-1185">Reference proteome</keyword>
<organism evidence="1 2">
    <name type="scientific">Halpernia humi</name>
    <dbReference type="NCBI Taxonomy" id="493375"/>
    <lineage>
        <taxon>Bacteria</taxon>
        <taxon>Pseudomonadati</taxon>
        <taxon>Bacteroidota</taxon>
        <taxon>Flavobacteriia</taxon>
        <taxon>Flavobacteriales</taxon>
        <taxon>Weeksellaceae</taxon>
        <taxon>Chryseobacterium group</taxon>
        <taxon>Halpernia</taxon>
    </lineage>
</organism>
<gene>
    <name evidence="1" type="ORF">SAMN05421847_0482</name>
</gene>
<reference evidence="2" key="1">
    <citation type="submission" date="2016-10" db="EMBL/GenBank/DDBJ databases">
        <authorList>
            <person name="Varghese N."/>
            <person name="Submissions S."/>
        </authorList>
    </citation>
    <scope>NUCLEOTIDE SEQUENCE [LARGE SCALE GENOMIC DNA]</scope>
    <source>
        <strain evidence="2">DSM 21580</strain>
    </source>
</reference>
<evidence type="ECO:0000313" key="1">
    <source>
        <dbReference type="EMBL" id="SEF62462.1"/>
    </source>
</evidence>
<dbReference type="Proteomes" id="UP000236738">
    <property type="component" value="Unassembled WGS sequence"/>
</dbReference>
<protein>
    <submittedName>
        <fullName evidence="1">Uncharacterized protein</fullName>
    </submittedName>
</protein>